<organism evidence="1 2">
    <name type="scientific">Urbifossiella limnaea</name>
    <dbReference type="NCBI Taxonomy" id="2528023"/>
    <lineage>
        <taxon>Bacteria</taxon>
        <taxon>Pseudomonadati</taxon>
        <taxon>Planctomycetota</taxon>
        <taxon>Planctomycetia</taxon>
        <taxon>Gemmatales</taxon>
        <taxon>Gemmataceae</taxon>
        <taxon>Urbifossiella</taxon>
    </lineage>
</organism>
<accession>A0A517XYM4</accession>
<dbReference type="KEGG" id="uli:ETAA1_46070"/>
<dbReference type="EMBL" id="CP036273">
    <property type="protein sequence ID" value="QDU22624.1"/>
    <property type="molecule type" value="Genomic_DNA"/>
</dbReference>
<sequence>MNPERLAEHLLIKQYGDFTLTDAVRPGPGVPVRPRSGYRTDVYRDRAARLKLPMLSAAVSAELLFDAFFALLEPVGEVVHVVLESSHGVGADEHRDFRRGDIDLPVLLSHFCEFEDLLTQDGCTGVAVIADGRPVEVQFDEHKLLHVYAPDLKPFRRALRDLGVRKRKVLPLISEAEHLHHTTDDHADAFRQLCLRVGVGDFDRVFSDENG</sequence>
<proteinExistence type="predicted"/>
<dbReference type="Proteomes" id="UP000319576">
    <property type="component" value="Chromosome"/>
</dbReference>
<gene>
    <name evidence="1" type="ORF">ETAA1_46070</name>
</gene>
<keyword evidence="2" id="KW-1185">Reference proteome</keyword>
<reference evidence="1 2" key="1">
    <citation type="submission" date="2019-02" db="EMBL/GenBank/DDBJ databases">
        <title>Deep-cultivation of Planctomycetes and their phenomic and genomic characterization uncovers novel biology.</title>
        <authorList>
            <person name="Wiegand S."/>
            <person name="Jogler M."/>
            <person name="Boedeker C."/>
            <person name="Pinto D."/>
            <person name="Vollmers J."/>
            <person name="Rivas-Marin E."/>
            <person name="Kohn T."/>
            <person name="Peeters S.H."/>
            <person name="Heuer A."/>
            <person name="Rast P."/>
            <person name="Oberbeckmann S."/>
            <person name="Bunk B."/>
            <person name="Jeske O."/>
            <person name="Meyerdierks A."/>
            <person name="Storesund J.E."/>
            <person name="Kallscheuer N."/>
            <person name="Luecker S."/>
            <person name="Lage O.M."/>
            <person name="Pohl T."/>
            <person name="Merkel B.J."/>
            <person name="Hornburger P."/>
            <person name="Mueller R.-W."/>
            <person name="Bruemmer F."/>
            <person name="Labrenz M."/>
            <person name="Spormann A.M."/>
            <person name="Op den Camp H."/>
            <person name="Overmann J."/>
            <person name="Amann R."/>
            <person name="Jetten M.S.M."/>
            <person name="Mascher T."/>
            <person name="Medema M.H."/>
            <person name="Devos D.P."/>
            <person name="Kaster A.-K."/>
            <person name="Ovreas L."/>
            <person name="Rohde M."/>
            <person name="Galperin M.Y."/>
            <person name="Jogler C."/>
        </authorList>
    </citation>
    <scope>NUCLEOTIDE SEQUENCE [LARGE SCALE GENOMIC DNA]</scope>
    <source>
        <strain evidence="1 2">ETA_A1</strain>
    </source>
</reference>
<evidence type="ECO:0000313" key="2">
    <source>
        <dbReference type="Proteomes" id="UP000319576"/>
    </source>
</evidence>
<protein>
    <submittedName>
        <fullName evidence="1">Uncharacterized protein</fullName>
    </submittedName>
</protein>
<dbReference type="RefSeq" id="WP_238389279.1">
    <property type="nucleotide sequence ID" value="NZ_CP036273.1"/>
</dbReference>
<name>A0A517XYM4_9BACT</name>
<evidence type="ECO:0000313" key="1">
    <source>
        <dbReference type="EMBL" id="QDU22624.1"/>
    </source>
</evidence>
<dbReference type="AlphaFoldDB" id="A0A517XYM4"/>